<organism evidence="2 3">
    <name type="scientific">Marchantia polymorpha</name>
    <name type="common">Common liverwort</name>
    <name type="synonym">Marchantia aquatica</name>
    <dbReference type="NCBI Taxonomy" id="3197"/>
    <lineage>
        <taxon>Eukaryota</taxon>
        <taxon>Viridiplantae</taxon>
        <taxon>Streptophyta</taxon>
        <taxon>Embryophyta</taxon>
        <taxon>Marchantiophyta</taxon>
        <taxon>Marchantiopsida</taxon>
        <taxon>Marchantiidae</taxon>
        <taxon>Marchantiales</taxon>
        <taxon>Marchantiaceae</taxon>
        <taxon>Marchantia</taxon>
    </lineage>
</organism>
<gene>
    <name evidence="2" type="ORF">MARPO_0015s0107</name>
</gene>
<dbReference type="AlphaFoldDB" id="A0A2R6XGW9"/>
<evidence type="ECO:0000313" key="3">
    <source>
        <dbReference type="Proteomes" id="UP000244005"/>
    </source>
</evidence>
<keyword evidence="3" id="KW-1185">Reference proteome</keyword>
<evidence type="ECO:0000313" key="2">
    <source>
        <dbReference type="EMBL" id="PTQ45309.1"/>
    </source>
</evidence>
<dbReference type="Proteomes" id="UP000244005">
    <property type="component" value="Unassembled WGS sequence"/>
</dbReference>
<evidence type="ECO:0000256" key="1">
    <source>
        <dbReference type="SAM" id="MobiDB-lite"/>
    </source>
</evidence>
<proteinExistence type="predicted"/>
<dbReference type="EMBL" id="KZ772687">
    <property type="protein sequence ID" value="PTQ45309.1"/>
    <property type="molecule type" value="Genomic_DNA"/>
</dbReference>
<name>A0A2R6XGW9_MARPO</name>
<feature type="region of interest" description="Disordered" evidence="1">
    <location>
        <begin position="1"/>
        <end position="107"/>
    </location>
</feature>
<feature type="compositionally biased region" description="Low complexity" evidence="1">
    <location>
        <begin position="82"/>
        <end position="105"/>
    </location>
</feature>
<reference evidence="3" key="1">
    <citation type="journal article" date="2017" name="Cell">
        <title>Insights into land plant evolution garnered from the Marchantia polymorpha genome.</title>
        <authorList>
            <person name="Bowman J.L."/>
            <person name="Kohchi T."/>
            <person name="Yamato K.T."/>
            <person name="Jenkins J."/>
            <person name="Shu S."/>
            <person name="Ishizaki K."/>
            <person name="Yamaoka S."/>
            <person name="Nishihama R."/>
            <person name="Nakamura Y."/>
            <person name="Berger F."/>
            <person name="Adam C."/>
            <person name="Aki S.S."/>
            <person name="Althoff F."/>
            <person name="Araki T."/>
            <person name="Arteaga-Vazquez M.A."/>
            <person name="Balasubrmanian S."/>
            <person name="Barry K."/>
            <person name="Bauer D."/>
            <person name="Boehm C.R."/>
            <person name="Briginshaw L."/>
            <person name="Caballero-Perez J."/>
            <person name="Catarino B."/>
            <person name="Chen F."/>
            <person name="Chiyoda S."/>
            <person name="Chovatia M."/>
            <person name="Davies K.M."/>
            <person name="Delmans M."/>
            <person name="Demura T."/>
            <person name="Dierschke T."/>
            <person name="Dolan L."/>
            <person name="Dorantes-Acosta A.E."/>
            <person name="Eklund D.M."/>
            <person name="Florent S.N."/>
            <person name="Flores-Sandoval E."/>
            <person name="Fujiyama A."/>
            <person name="Fukuzawa H."/>
            <person name="Galik B."/>
            <person name="Grimanelli D."/>
            <person name="Grimwood J."/>
            <person name="Grossniklaus U."/>
            <person name="Hamada T."/>
            <person name="Haseloff J."/>
            <person name="Hetherington A.J."/>
            <person name="Higo A."/>
            <person name="Hirakawa Y."/>
            <person name="Hundley H.N."/>
            <person name="Ikeda Y."/>
            <person name="Inoue K."/>
            <person name="Inoue S.I."/>
            <person name="Ishida S."/>
            <person name="Jia Q."/>
            <person name="Kakita M."/>
            <person name="Kanazawa T."/>
            <person name="Kawai Y."/>
            <person name="Kawashima T."/>
            <person name="Kennedy M."/>
            <person name="Kinose K."/>
            <person name="Kinoshita T."/>
            <person name="Kohara Y."/>
            <person name="Koide E."/>
            <person name="Komatsu K."/>
            <person name="Kopischke S."/>
            <person name="Kubo M."/>
            <person name="Kyozuka J."/>
            <person name="Lagercrantz U."/>
            <person name="Lin S.S."/>
            <person name="Lindquist E."/>
            <person name="Lipzen A.M."/>
            <person name="Lu C.W."/>
            <person name="De Luna E."/>
            <person name="Martienssen R.A."/>
            <person name="Minamino N."/>
            <person name="Mizutani M."/>
            <person name="Mizutani M."/>
            <person name="Mochizuki N."/>
            <person name="Monte I."/>
            <person name="Mosher R."/>
            <person name="Nagasaki H."/>
            <person name="Nakagami H."/>
            <person name="Naramoto S."/>
            <person name="Nishitani K."/>
            <person name="Ohtani M."/>
            <person name="Okamoto T."/>
            <person name="Okumura M."/>
            <person name="Phillips J."/>
            <person name="Pollak B."/>
            <person name="Reinders A."/>
            <person name="Rovekamp M."/>
            <person name="Sano R."/>
            <person name="Sawa S."/>
            <person name="Schmid M.W."/>
            <person name="Shirakawa M."/>
            <person name="Solano R."/>
            <person name="Spunde A."/>
            <person name="Suetsugu N."/>
            <person name="Sugano S."/>
            <person name="Sugiyama A."/>
            <person name="Sun R."/>
            <person name="Suzuki Y."/>
            <person name="Takenaka M."/>
            <person name="Takezawa D."/>
            <person name="Tomogane H."/>
            <person name="Tsuzuki M."/>
            <person name="Ueda T."/>
            <person name="Umeda M."/>
            <person name="Ward J.M."/>
            <person name="Watanabe Y."/>
            <person name="Yazaki K."/>
            <person name="Yokoyama R."/>
            <person name="Yoshitake Y."/>
            <person name="Yotsui I."/>
            <person name="Zachgo S."/>
            <person name="Schmutz J."/>
        </authorList>
    </citation>
    <scope>NUCLEOTIDE SEQUENCE [LARGE SCALE GENOMIC DNA]</scope>
    <source>
        <strain evidence="3">Tak-1</strain>
    </source>
</reference>
<accession>A0A2R6XGW9</accession>
<protein>
    <submittedName>
        <fullName evidence="2">Uncharacterized protein</fullName>
    </submittedName>
</protein>
<sequence>MGSVKELQSERSPGSGKRRRLEGQGNECDARLRAQRDSSSSSSRSRRSRSVESSPGDTCRRRRHACERTPMTESSSTLCQGPPTSVDFPDPTSPPSSSSSSSSFSTEYVRTKELKLVMVRRRPRRPRHVLSVRSPLSYNSTRSGHDFCYFTRYPSLPVSPTFHRRSIPCPRGSEENQRHHNYISY</sequence>